<comment type="caution">
    <text evidence="1">The sequence shown here is derived from an EMBL/GenBank/DDBJ whole genome shotgun (WGS) entry which is preliminary data.</text>
</comment>
<evidence type="ECO:0000313" key="1">
    <source>
        <dbReference type="EMBL" id="KAJ8007127.1"/>
    </source>
</evidence>
<organism evidence="1 2">
    <name type="scientific">Dallia pectoralis</name>
    <name type="common">Alaska blackfish</name>
    <dbReference type="NCBI Taxonomy" id="75939"/>
    <lineage>
        <taxon>Eukaryota</taxon>
        <taxon>Metazoa</taxon>
        <taxon>Chordata</taxon>
        <taxon>Craniata</taxon>
        <taxon>Vertebrata</taxon>
        <taxon>Euteleostomi</taxon>
        <taxon>Actinopterygii</taxon>
        <taxon>Neopterygii</taxon>
        <taxon>Teleostei</taxon>
        <taxon>Protacanthopterygii</taxon>
        <taxon>Esociformes</taxon>
        <taxon>Umbridae</taxon>
        <taxon>Dallia</taxon>
    </lineage>
</organism>
<evidence type="ECO:0000313" key="2">
    <source>
        <dbReference type="Proteomes" id="UP001157502"/>
    </source>
</evidence>
<dbReference type="Proteomes" id="UP001157502">
    <property type="component" value="Chromosome 9"/>
</dbReference>
<proteinExistence type="predicted"/>
<accession>A0ACC2GU26</accession>
<dbReference type="EMBL" id="CM055736">
    <property type="protein sequence ID" value="KAJ8007127.1"/>
    <property type="molecule type" value="Genomic_DNA"/>
</dbReference>
<reference evidence="1" key="1">
    <citation type="submission" date="2021-05" db="EMBL/GenBank/DDBJ databases">
        <authorList>
            <person name="Pan Q."/>
            <person name="Jouanno E."/>
            <person name="Zahm M."/>
            <person name="Klopp C."/>
            <person name="Cabau C."/>
            <person name="Louis A."/>
            <person name="Berthelot C."/>
            <person name="Parey E."/>
            <person name="Roest Crollius H."/>
            <person name="Montfort J."/>
            <person name="Robinson-Rechavi M."/>
            <person name="Bouchez O."/>
            <person name="Lampietro C."/>
            <person name="Lopez Roques C."/>
            <person name="Donnadieu C."/>
            <person name="Postlethwait J."/>
            <person name="Bobe J."/>
            <person name="Dillon D."/>
            <person name="Chandos A."/>
            <person name="von Hippel F."/>
            <person name="Guiguen Y."/>
        </authorList>
    </citation>
    <scope>NUCLEOTIDE SEQUENCE</scope>
    <source>
        <strain evidence="1">YG-Jan2019</strain>
    </source>
</reference>
<keyword evidence="2" id="KW-1185">Reference proteome</keyword>
<name>A0ACC2GU26_DALPE</name>
<gene>
    <name evidence="1" type="ORF">DPEC_G00114330</name>
</gene>
<protein>
    <submittedName>
        <fullName evidence="1">Uncharacterized protein</fullName>
    </submittedName>
</protein>
<sequence length="124" mass="14311">MDIYIYIYKYTSIYISVFLKLKFKPEVCKLSQPYFPFEFVLCSAELCRCPFVFPLFVLLAPRLFVSLTSQQLHDRPWIVTHDMVVARICVVACALEKYSTGALGTDTKAYHCCGLLNALRLLRL</sequence>